<sequence length="291" mass="31134">MPIQVQNKMTLGTSFESRGLELHAYKQDLDLHLVHPATQQGAYLFRVPRNPGDEVFALHSGNKLDPVVAAVRFRGYFSGDLTIGNPAHGSAWGQWEQPSSRAYTAFRATTSKGERKYRWVKTRHTKRTGLVKLTAYHVWVLKDVTELTVASNNSDCDVATLSLEADLENRPSLRDKILDRENGEDHGKTLKGVLHFEKQLPPAVKDAAVVLILALWSRDRSIEEHQPLAPHIDINEPKNAKYMASMVAGAVGGAGLAAAGGGIGAGMMMRGWGGGDGGGGGGGDGGGGGGC</sequence>
<keyword evidence="2" id="KW-1185">Reference proteome</keyword>
<evidence type="ECO:0000313" key="1">
    <source>
        <dbReference type="EMBL" id="KAG8631847.1"/>
    </source>
</evidence>
<dbReference type="AlphaFoldDB" id="A0A8K0PKT1"/>
<gene>
    <name evidence="1" type="ORF">KVT40_000987</name>
</gene>
<accession>A0A8K0PKT1</accession>
<comment type="caution">
    <text evidence="1">The sequence shown here is derived from an EMBL/GenBank/DDBJ whole genome shotgun (WGS) entry which is preliminary data.</text>
</comment>
<proteinExistence type="predicted"/>
<evidence type="ECO:0000313" key="2">
    <source>
        <dbReference type="Proteomes" id="UP000809789"/>
    </source>
</evidence>
<name>A0A8K0PKT1_9PEZI</name>
<dbReference type="EMBL" id="JAESVG020000001">
    <property type="protein sequence ID" value="KAG8631847.1"/>
    <property type="molecule type" value="Genomic_DNA"/>
</dbReference>
<protein>
    <submittedName>
        <fullName evidence="1">Uncharacterized protein</fullName>
    </submittedName>
</protein>
<organism evidence="1 2">
    <name type="scientific">Elsinoe batatas</name>
    <dbReference type="NCBI Taxonomy" id="2601811"/>
    <lineage>
        <taxon>Eukaryota</taxon>
        <taxon>Fungi</taxon>
        <taxon>Dikarya</taxon>
        <taxon>Ascomycota</taxon>
        <taxon>Pezizomycotina</taxon>
        <taxon>Dothideomycetes</taxon>
        <taxon>Dothideomycetidae</taxon>
        <taxon>Myriangiales</taxon>
        <taxon>Elsinoaceae</taxon>
        <taxon>Elsinoe</taxon>
    </lineage>
</organism>
<dbReference type="OrthoDB" id="3939333at2759"/>
<reference evidence="1" key="1">
    <citation type="submission" date="2021-07" db="EMBL/GenBank/DDBJ databases">
        <title>Elsinoe batatas strain:CRI-CJ2 Genome sequencing and assembly.</title>
        <authorList>
            <person name="Huang L."/>
        </authorList>
    </citation>
    <scope>NUCLEOTIDE SEQUENCE</scope>
    <source>
        <strain evidence="1">CRI-CJ2</strain>
    </source>
</reference>
<dbReference type="Proteomes" id="UP000809789">
    <property type="component" value="Unassembled WGS sequence"/>
</dbReference>